<comment type="caution">
    <text evidence="1">The sequence shown here is derived from an EMBL/GenBank/DDBJ whole genome shotgun (WGS) entry which is preliminary data.</text>
</comment>
<reference evidence="1 2" key="1">
    <citation type="journal article" date="2018" name="Nat. Biotechnol.">
        <title>A standardized bacterial taxonomy based on genome phylogeny substantially revises the tree of life.</title>
        <authorList>
            <person name="Parks D.H."/>
            <person name="Chuvochina M."/>
            <person name="Waite D.W."/>
            <person name="Rinke C."/>
            <person name="Skarshewski A."/>
            <person name="Chaumeil P.A."/>
            <person name="Hugenholtz P."/>
        </authorList>
    </citation>
    <scope>NUCLEOTIDE SEQUENCE [LARGE SCALE GENOMIC DNA]</scope>
    <source>
        <strain evidence="1">UBA11482</strain>
    </source>
</reference>
<protein>
    <submittedName>
        <fullName evidence="1">Uncharacterized protein</fullName>
    </submittedName>
</protein>
<evidence type="ECO:0000313" key="1">
    <source>
        <dbReference type="EMBL" id="HBJ09550.1"/>
    </source>
</evidence>
<sequence>MFTQGKFMGYYWGVGAFLSRHPNGGIPGGFFVNGETNSIWVWDFLNKKWIDSNRVEGPLQGVVDDPATFEPNAKLGIKTTYLYLSNKPGNITFANFLNAGVPIEVSTETNAVIMLFWNGDYWETSVVPIYGDVSDKADKDLTNVTDED</sequence>
<proteinExistence type="predicted"/>
<dbReference type="EMBL" id="DNWC01000144">
    <property type="protein sequence ID" value="HBJ09550.1"/>
    <property type="molecule type" value="Genomic_DNA"/>
</dbReference>
<dbReference type="Proteomes" id="UP000262954">
    <property type="component" value="Unassembled WGS sequence"/>
</dbReference>
<gene>
    <name evidence="1" type="ORF">DDY73_11170</name>
</gene>
<feature type="non-terminal residue" evidence="1">
    <location>
        <position position="148"/>
    </location>
</feature>
<accession>A0A354M4W1</accession>
<name>A0A354M4W1_9BACT</name>
<organism evidence="1 2">
    <name type="scientific">Coprobacter fastidiosus</name>
    <dbReference type="NCBI Taxonomy" id="1099853"/>
    <lineage>
        <taxon>Bacteria</taxon>
        <taxon>Pseudomonadati</taxon>
        <taxon>Bacteroidota</taxon>
        <taxon>Bacteroidia</taxon>
        <taxon>Bacteroidales</taxon>
        <taxon>Barnesiellaceae</taxon>
        <taxon>Coprobacter</taxon>
    </lineage>
</organism>
<dbReference type="AlphaFoldDB" id="A0A354M4W1"/>
<evidence type="ECO:0000313" key="2">
    <source>
        <dbReference type="Proteomes" id="UP000262954"/>
    </source>
</evidence>